<evidence type="ECO:0000256" key="1">
    <source>
        <dbReference type="ARBA" id="ARBA00022679"/>
    </source>
</evidence>
<dbReference type="PANTHER" id="PTHR43877">
    <property type="entry name" value="AMINOALKYLPHOSPHONATE N-ACETYLTRANSFERASE-RELATED-RELATED"/>
    <property type="match status" value="1"/>
</dbReference>
<organism evidence="4 5">
    <name type="scientific">Novosphingobium indicum</name>
    <dbReference type="NCBI Taxonomy" id="462949"/>
    <lineage>
        <taxon>Bacteria</taxon>
        <taxon>Pseudomonadati</taxon>
        <taxon>Pseudomonadota</taxon>
        <taxon>Alphaproteobacteria</taxon>
        <taxon>Sphingomonadales</taxon>
        <taxon>Sphingomonadaceae</taxon>
        <taxon>Novosphingobium</taxon>
    </lineage>
</organism>
<accession>A0ABQ2J590</accession>
<keyword evidence="1" id="KW-0808">Transferase</keyword>
<protein>
    <submittedName>
        <fullName evidence="4">N-acetyltransferase</fullName>
    </submittedName>
</protein>
<evidence type="ECO:0000259" key="3">
    <source>
        <dbReference type="PROSITE" id="PS51186"/>
    </source>
</evidence>
<dbReference type="RefSeq" id="WP_188817179.1">
    <property type="nucleotide sequence ID" value="NZ_BMLK01000001.1"/>
</dbReference>
<dbReference type="Proteomes" id="UP000605099">
    <property type="component" value="Unassembled WGS sequence"/>
</dbReference>
<dbReference type="InterPro" id="IPR050832">
    <property type="entry name" value="Bact_Acetyltransf"/>
</dbReference>
<dbReference type="PROSITE" id="PS51186">
    <property type="entry name" value="GNAT"/>
    <property type="match status" value="1"/>
</dbReference>
<feature type="domain" description="N-acetyltransferase" evidence="3">
    <location>
        <begin position="1"/>
        <end position="171"/>
    </location>
</feature>
<evidence type="ECO:0000256" key="2">
    <source>
        <dbReference type="ARBA" id="ARBA00023315"/>
    </source>
</evidence>
<comment type="caution">
    <text evidence="4">The sequence shown here is derived from an EMBL/GenBank/DDBJ whole genome shotgun (WGS) entry which is preliminary data.</text>
</comment>
<keyword evidence="5" id="KW-1185">Reference proteome</keyword>
<gene>
    <name evidence="4" type="ORF">GCM10011349_01080</name>
</gene>
<dbReference type="EMBL" id="BMLK01000001">
    <property type="protein sequence ID" value="GGN40321.1"/>
    <property type="molecule type" value="Genomic_DNA"/>
</dbReference>
<evidence type="ECO:0000313" key="5">
    <source>
        <dbReference type="Proteomes" id="UP000605099"/>
    </source>
</evidence>
<dbReference type="Pfam" id="PF00583">
    <property type="entry name" value="Acetyltransf_1"/>
    <property type="match status" value="1"/>
</dbReference>
<proteinExistence type="predicted"/>
<name>A0ABQ2J590_9SPHN</name>
<dbReference type="Gene3D" id="3.40.630.30">
    <property type="match status" value="1"/>
</dbReference>
<dbReference type="SUPFAM" id="SSF55729">
    <property type="entry name" value="Acyl-CoA N-acyltransferases (Nat)"/>
    <property type="match status" value="1"/>
</dbReference>
<keyword evidence="2" id="KW-0012">Acyltransferase</keyword>
<dbReference type="InterPro" id="IPR016181">
    <property type="entry name" value="Acyl_CoA_acyltransferase"/>
</dbReference>
<dbReference type="CDD" id="cd04301">
    <property type="entry name" value="NAT_SF"/>
    <property type="match status" value="1"/>
</dbReference>
<dbReference type="InterPro" id="IPR000182">
    <property type="entry name" value="GNAT_dom"/>
</dbReference>
<evidence type="ECO:0000313" key="4">
    <source>
        <dbReference type="EMBL" id="GGN40321.1"/>
    </source>
</evidence>
<reference evidence="5" key="1">
    <citation type="journal article" date="2019" name="Int. J. Syst. Evol. Microbiol.">
        <title>The Global Catalogue of Microorganisms (GCM) 10K type strain sequencing project: providing services to taxonomists for standard genome sequencing and annotation.</title>
        <authorList>
            <consortium name="The Broad Institute Genomics Platform"/>
            <consortium name="The Broad Institute Genome Sequencing Center for Infectious Disease"/>
            <person name="Wu L."/>
            <person name="Ma J."/>
        </authorList>
    </citation>
    <scope>NUCLEOTIDE SEQUENCE [LARGE SCALE GENOMIC DNA]</scope>
    <source>
        <strain evidence="5">CGMCC 1.6784</strain>
    </source>
</reference>
<sequence length="173" mass="19125">MELRKAILSDAAALAELGAHSFVVKFGHLYTPEDLSTFLAESHTEAKVAKEIADPQMRVMVAERDGKLLGYCKLIMACGWPDHARGQRVIELKQLYTDPEATGQGIGTCLMDWALQEAAAFGADEIQLSVYSDNPGAQKFYCRYGFDKVADIHFMVGEQRDEEYLFAKLVGAA</sequence>